<evidence type="ECO:0000313" key="15">
    <source>
        <dbReference type="EMBL" id="PXF41782.1"/>
    </source>
</evidence>
<dbReference type="Pfam" id="PF01729">
    <property type="entry name" value="QRPTase_C"/>
    <property type="match status" value="1"/>
</dbReference>
<dbReference type="PIRSF" id="PIRSF006250">
    <property type="entry name" value="NadC_ModD"/>
    <property type="match status" value="1"/>
</dbReference>
<evidence type="ECO:0000256" key="4">
    <source>
        <dbReference type="ARBA" id="ARBA00011218"/>
    </source>
</evidence>
<dbReference type="GO" id="GO:0034213">
    <property type="term" value="P:quinolinate catabolic process"/>
    <property type="evidence" value="ECO:0007669"/>
    <property type="project" value="TreeGrafter"/>
</dbReference>
<evidence type="ECO:0000256" key="5">
    <source>
        <dbReference type="ARBA" id="ARBA00011944"/>
    </source>
</evidence>
<dbReference type="InterPro" id="IPR022412">
    <property type="entry name" value="Quinolinate_PRibosylTrfase_N"/>
</dbReference>
<dbReference type="InterPro" id="IPR037128">
    <property type="entry name" value="Quinolinate_PRibosylTase_N_sf"/>
</dbReference>
<dbReference type="Pfam" id="PF02749">
    <property type="entry name" value="QRPTase_N"/>
    <property type="match status" value="1"/>
</dbReference>
<dbReference type="Gene3D" id="3.20.20.70">
    <property type="entry name" value="Aldolase class I"/>
    <property type="match status" value="1"/>
</dbReference>
<evidence type="ECO:0000256" key="3">
    <source>
        <dbReference type="ARBA" id="ARBA00009400"/>
    </source>
</evidence>
<dbReference type="SUPFAM" id="SSF54675">
    <property type="entry name" value="Nicotinate/Quinolinate PRTase N-terminal domain-like"/>
    <property type="match status" value="1"/>
</dbReference>
<evidence type="ECO:0000256" key="9">
    <source>
        <dbReference type="ARBA" id="ARBA00022679"/>
    </source>
</evidence>
<sequence length="293" mass="30809">MTAAQTIPTTTLSALARSWLQEDCPSFDPAAASLPATPVSAVLYAKSRLLLAGVPFFDAVFREVGCNVVWMQPEPSLIQPLQGKQPLARVTGPPAQLLRGERIALNALSEVCAIATAAHDAVQAVGKLAWTGRLAMTRKTPPGLRLLHKYGAMLGGMDPHRYDLSTPMLKDNHLSAAGNLTSAVSAVRACAGFSAKVEVETSSLSEALSACEAGADIVMLDNFEAASISETVRIVKRQFPNVLVEVSGGVTPTSLESYLIDGVDVVSFSIGKHAASVDLSLKVDTQQSAANAR</sequence>
<dbReference type="Proteomes" id="UP000247409">
    <property type="component" value="Unassembled WGS sequence"/>
</dbReference>
<comment type="similarity">
    <text evidence="3 12">Belongs to the NadC/ModD family.</text>
</comment>
<comment type="catalytic activity">
    <reaction evidence="11 12">
        <text>nicotinate beta-D-ribonucleotide + CO2 + diphosphate = quinolinate + 5-phospho-alpha-D-ribose 1-diphosphate + 2 H(+)</text>
        <dbReference type="Rhea" id="RHEA:12733"/>
        <dbReference type="ChEBI" id="CHEBI:15378"/>
        <dbReference type="ChEBI" id="CHEBI:16526"/>
        <dbReference type="ChEBI" id="CHEBI:29959"/>
        <dbReference type="ChEBI" id="CHEBI:33019"/>
        <dbReference type="ChEBI" id="CHEBI:57502"/>
        <dbReference type="ChEBI" id="CHEBI:58017"/>
        <dbReference type="EC" id="2.4.2.19"/>
    </reaction>
</comment>
<comment type="function">
    <text evidence="1 12">Involved in the catabolism of quinolinic acid (QA).</text>
</comment>
<gene>
    <name evidence="15" type="ORF">BWQ96_08503</name>
</gene>
<dbReference type="NCBIfam" id="TIGR00078">
    <property type="entry name" value="nadC"/>
    <property type="match status" value="1"/>
</dbReference>
<comment type="pathway">
    <text evidence="2 12">Cofactor biosynthesis; NAD(+) biosynthesis; nicotinate D-ribonucleotide from quinolinate: step 1/1.</text>
</comment>
<name>A0A2V3II87_9FLOR</name>
<dbReference type="InterPro" id="IPR036068">
    <property type="entry name" value="Nicotinate_pribotase-like_C"/>
</dbReference>
<reference evidence="15 16" key="1">
    <citation type="journal article" date="2018" name="Mol. Biol. Evol.">
        <title>Analysis of the draft genome of the red seaweed Gracilariopsis chorda provides insights into genome size evolution in Rhodophyta.</title>
        <authorList>
            <person name="Lee J."/>
            <person name="Yang E.C."/>
            <person name="Graf L."/>
            <person name="Yang J.H."/>
            <person name="Qiu H."/>
            <person name="Zel Zion U."/>
            <person name="Chan C.X."/>
            <person name="Stephens T.G."/>
            <person name="Weber A.P.M."/>
            <person name="Boo G.H."/>
            <person name="Boo S.M."/>
            <person name="Kim K.M."/>
            <person name="Shin Y."/>
            <person name="Jung M."/>
            <person name="Lee S.J."/>
            <person name="Yim H.S."/>
            <person name="Lee J.H."/>
            <person name="Bhattacharya D."/>
            <person name="Yoon H.S."/>
        </authorList>
    </citation>
    <scope>NUCLEOTIDE SEQUENCE [LARGE SCALE GENOMIC DNA]</scope>
    <source>
        <strain evidence="15 16">SKKU-2015</strain>
        <tissue evidence="15">Whole body</tissue>
    </source>
</reference>
<evidence type="ECO:0000256" key="8">
    <source>
        <dbReference type="ARBA" id="ARBA00022676"/>
    </source>
</evidence>
<keyword evidence="16" id="KW-1185">Reference proteome</keyword>
<evidence type="ECO:0000256" key="11">
    <source>
        <dbReference type="ARBA" id="ARBA00047445"/>
    </source>
</evidence>
<organism evidence="15 16">
    <name type="scientific">Gracilariopsis chorda</name>
    <dbReference type="NCBI Taxonomy" id="448386"/>
    <lineage>
        <taxon>Eukaryota</taxon>
        <taxon>Rhodophyta</taxon>
        <taxon>Florideophyceae</taxon>
        <taxon>Rhodymeniophycidae</taxon>
        <taxon>Gracilariales</taxon>
        <taxon>Gracilariaceae</taxon>
        <taxon>Gracilariopsis</taxon>
    </lineage>
</organism>
<evidence type="ECO:0000259" key="13">
    <source>
        <dbReference type="Pfam" id="PF01729"/>
    </source>
</evidence>
<accession>A0A2V3II87</accession>
<dbReference type="AlphaFoldDB" id="A0A2V3II87"/>
<dbReference type="FunFam" id="3.20.20.70:FF:000090">
    <property type="entry name" value="Nicotinate-nucleotide pyrophosphorylase [carboxylating]"/>
    <property type="match status" value="1"/>
</dbReference>
<dbReference type="InterPro" id="IPR004393">
    <property type="entry name" value="NadC"/>
</dbReference>
<evidence type="ECO:0000256" key="7">
    <source>
        <dbReference type="ARBA" id="ARBA00022642"/>
    </source>
</evidence>
<dbReference type="InterPro" id="IPR013785">
    <property type="entry name" value="Aldolase_TIM"/>
</dbReference>
<keyword evidence="8 12" id="KW-0328">Glycosyltransferase</keyword>
<dbReference type="PANTHER" id="PTHR32179">
    <property type="entry name" value="NICOTINATE-NUCLEOTIDE PYROPHOSPHORYLASE [CARBOXYLATING]"/>
    <property type="match status" value="1"/>
</dbReference>
<feature type="domain" description="Quinolinate phosphoribosyl transferase N-terminal" evidence="14">
    <location>
        <begin position="35"/>
        <end position="111"/>
    </location>
</feature>
<evidence type="ECO:0000256" key="12">
    <source>
        <dbReference type="PIRNR" id="PIRNR006250"/>
    </source>
</evidence>
<keyword evidence="7 12" id="KW-0662">Pyridine nucleotide biosynthesis</keyword>
<dbReference type="Gene3D" id="3.90.1170.20">
    <property type="entry name" value="Quinolinate phosphoribosyl transferase, N-terminal domain"/>
    <property type="match status" value="1"/>
</dbReference>
<dbReference type="GO" id="GO:0005737">
    <property type="term" value="C:cytoplasm"/>
    <property type="evidence" value="ECO:0007669"/>
    <property type="project" value="TreeGrafter"/>
</dbReference>
<evidence type="ECO:0000313" key="16">
    <source>
        <dbReference type="Proteomes" id="UP000247409"/>
    </source>
</evidence>
<dbReference type="GO" id="GO:0004514">
    <property type="term" value="F:nicotinate-nucleotide diphosphorylase (carboxylating) activity"/>
    <property type="evidence" value="ECO:0007669"/>
    <property type="project" value="UniProtKB-EC"/>
</dbReference>
<dbReference type="InterPro" id="IPR027277">
    <property type="entry name" value="NadC/ModD"/>
</dbReference>
<dbReference type="SUPFAM" id="SSF51690">
    <property type="entry name" value="Nicotinate/Quinolinate PRTase C-terminal domain-like"/>
    <property type="match status" value="1"/>
</dbReference>
<evidence type="ECO:0000256" key="1">
    <source>
        <dbReference type="ARBA" id="ARBA00003237"/>
    </source>
</evidence>
<dbReference type="PANTHER" id="PTHR32179:SF3">
    <property type="entry name" value="NICOTINATE-NUCLEOTIDE PYROPHOSPHORYLASE [CARBOXYLATING]"/>
    <property type="match status" value="1"/>
</dbReference>
<proteinExistence type="inferred from homology"/>
<evidence type="ECO:0000256" key="2">
    <source>
        <dbReference type="ARBA" id="ARBA00004893"/>
    </source>
</evidence>
<dbReference type="OrthoDB" id="10067394at2759"/>
<protein>
    <recommendedName>
        <fullName evidence="6 12">Nicotinate-nucleotide pyrophosphorylase [carboxylating]</fullName>
        <ecNumber evidence="5 12">2.4.2.19</ecNumber>
    </recommendedName>
    <alternativeName>
        <fullName evidence="10 12">Quinolinate phosphoribosyltransferase [decarboxylating]</fullName>
    </alternativeName>
</protein>
<keyword evidence="9 12" id="KW-0808">Transferase</keyword>
<dbReference type="GO" id="GO:0009435">
    <property type="term" value="P:NAD+ biosynthetic process"/>
    <property type="evidence" value="ECO:0007669"/>
    <property type="project" value="UniProtKB-UniPathway"/>
</dbReference>
<comment type="caution">
    <text evidence="15">The sequence shown here is derived from an EMBL/GenBank/DDBJ whole genome shotgun (WGS) entry which is preliminary data.</text>
</comment>
<dbReference type="UniPathway" id="UPA00253">
    <property type="reaction ID" value="UER00331"/>
</dbReference>
<evidence type="ECO:0000256" key="6">
    <source>
        <dbReference type="ARBA" id="ARBA00020990"/>
    </source>
</evidence>
<evidence type="ECO:0000259" key="14">
    <source>
        <dbReference type="Pfam" id="PF02749"/>
    </source>
</evidence>
<dbReference type="EC" id="2.4.2.19" evidence="5 12"/>
<comment type="subunit">
    <text evidence="4 12">Hexamer formed by 3 homodimers.</text>
</comment>
<evidence type="ECO:0000256" key="10">
    <source>
        <dbReference type="ARBA" id="ARBA00033102"/>
    </source>
</evidence>
<dbReference type="InterPro" id="IPR002638">
    <property type="entry name" value="Quinolinate_PRibosylTrfase_C"/>
</dbReference>
<dbReference type="EMBL" id="NBIV01000196">
    <property type="protein sequence ID" value="PXF41782.1"/>
    <property type="molecule type" value="Genomic_DNA"/>
</dbReference>
<dbReference type="STRING" id="448386.A0A2V3II87"/>
<feature type="domain" description="Quinolinate phosphoribosyl transferase C-terminal" evidence="13">
    <location>
        <begin position="114"/>
        <end position="282"/>
    </location>
</feature>